<dbReference type="AlphaFoldDB" id="A0A5D4RHV9"/>
<keyword evidence="1" id="KW-0472">Membrane</keyword>
<evidence type="ECO:0000313" key="3">
    <source>
        <dbReference type="Proteomes" id="UP000322139"/>
    </source>
</evidence>
<name>A0A5D4RHV9_9BACI</name>
<keyword evidence="1" id="KW-0812">Transmembrane</keyword>
<reference evidence="2 3" key="1">
    <citation type="submission" date="2019-08" db="EMBL/GenBank/DDBJ databases">
        <title>Bacillus genomes from the desert of Cuatro Cienegas, Coahuila.</title>
        <authorList>
            <person name="Olmedo-Alvarez G."/>
        </authorList>
    </citation>
    <scope>NUCLEOTIDE SEQUENCE [LARGE SCALE GENOMIC DNA]</scope>
    <source>
        <strain evidence="2 3">CH446_14T</strain>
    </source>
</reference>
<feature type="transmembrane region" description="Helical" evidence="1">
    <location>
        <begin position="54"/>
        <end position="73"/>
    </location>
</feature>
<keyword evidence="1" id="KW-1133">Transmembrane helix</keyword>
<evidence type="ECO:0000256" key="1">
    <source>
        <dbReference type="SAM" id="Phobius"/>
    </source>
</evidence>
<dbReference type="EMBL" id="VTER01000002">
    <property type="protein sequence ID" value="TYS51043.1"/>
    <property type="molecule type" value="Genomic_DNA"/>
</dbReference>
<proteinExistence type="predicted"/>
<accession>A0A5D4RHV9</accession>
<gene>
    <name evidence="2" type="ORF">FZD51_03085</name>
</gene>
<protein>
    <submittedName>
        <fullName evidence="2">Uncharacterized protein</fullName>
    </submittedName>
</protein>
<dbReference type="RefSeq" id="WP_148973431.1">
    <property type="nucleotide sequence ID" value="NZ_VTER01000002.1"/>
</dbReference>
<organism evidence="2 3">
    <name type="scientific">Bacillus infantis</name>
    <dbReference type="NCBI Taxonomy" id="324767"/>
    <lineage>
        <taxon>Bacteria</taxon>
        <taxon>Bacillati</taxon>
        <taxon>Bacillota</taxon>
        <taxon>Bacilli</taxon>
        <taxon>Bacillales</taxon>
        <taxon>Bacillaceae</taxon>
        <taxon>Bacillus</taxon>
    </lineage>
</organism>
<evidence type="ECO:0000313" key="2">
    <source>
        <dbReference type="EMBL" id="TYS51043.1"/>
    </source>
</evidence>
<comment type="caution">
    <text evidence="2">The sequence shown here is derived from an EMBL/GenBank/DDBJ whole genome shotgun (WGS) entry which is preliminary data.</text>
</comment>
<sequence>MNQFEKEFGLSSKFPTHKLKENKLKQIISEASEAAEPDLKQRQNKWRSRTTTTLAYAATLLLTFSLIFGYLSYERASLFKDQKIENDISVSIEKVRILIDKNRSNTSGVDSPNEVNELLSRYFSSYALAEMVDAVALLKDKDIKSEEAYNKLIAGKPVEITMTNIIKADGISVEKLSNQEIAVLWFDKILNKSVSVKCKIEDKKWIITHISI</sequence>
<dbReference type="Proteomes" id="UP000322139">
    <property type="component" value="Unassembled WGS sequence"/>
</dbReference>